<dbReference type="InterPro" id="IPR002641">
    <property type="entry name" value="PNPLA_dom"/>
</dbReference>
<keyword evidence="3 4" id="KW-0443">Lipid metabolism</keyword>
<evidence type="ECO:0000313" key="6">
    <source>
        <dbReference type="EMBL" id="HIR66647.1"/>
    </source>
</evidence>
<sequence>MKTAVIDVGGGMRGIYAAGVFDFCMDNGVTFDLGIGVSAGSANIASFLAGQRGRNYVFYTQYALRRQYMSLRNFLTKHNYVDLDYGYGTLSNSDGENPLDYPALASNPMDFIVVATNAVTGEAKYFSKADISQDNYDVMKASSTLPVVCRPYVIDGVPYYDGALSDPVPVRKAFEMGCEKVVLVLTRPRDVRRGSGRDIRYAEIIGKHYLEAAEGLRRRAQMYNDGVDLAAKYEEEGKLLIVAPDDTCGVDTLTRDKNDMRRLYEKGISDGRAIARFL</sequence>
<feature type="domain" description="PNPLA" evidence="5">
    <location>
        <begin position="5"/>
        <end position="174"/>
    </location>
</feature>
<feature type="active site" description="Proton acceptor" evidence="4">
    <location>
        <position position="161"/>
    </location>
</feature>
<evidence type="ECO:0000256" key="4">
    <source>
        <dbReference type="PROSITE-ProRule" id="PRU01161"/>
    </source>
</evidence>
<feature type="short sequence motif" description="DGA/G" evidence="4">
    <location>
        <begin position="161"/>
        <end position="163"/>
    </location>
</feature>
<dbReference type="AlphaFoldDB" id="A0A9D1E5S4"/>
<dbReference type="Gene3D" id="3.40.1090.10">
    <property type="entry name" value="Cytosolic phospholipase A2 catalytic domain"/>
    <property type="match status" value="2"/>
</dbReference>
<dbReference type="GO" id="GO:0016787">
    <property type="term" value="F:hydrolase activity"/>
    <property type="evidence" value="ECO:0007669"/>
    <property type="project" value="UniProtKB-UniRule"/>
</dbReference>
<gene>
    <name evidence="6" type="ORF">IAB94_01215</name>
</gene>
<organism evidence="6 7">
    <name type="scientific">Candidatus Coproplasma avicola</name>
    <dbReference type="NCBI Taxonomy" id="2840744"/>
    <lineage>
        <taxon>Bacteria</taxon>
        <taxon>Bacillati</taxon>
        <taxon>Bacillota</taxon>
        <taxon>Clostridia</taxon>
        <taxon>Eubacteriales</taxon>
        <taxon>Candidatus Coproplasma</taxon>
    </lineage>
</organism>
<evidence type="ECO:0000256" key="3">
    <source>
        <dbReference type="ARBA" id="ARBA00023098"/>
    </source>
</evidence>
<keyword evidence="1 4" id="KW-0378">Hydrolase</keyword>
<feature type="short sequence motif" description="GXSXG" evidence="4">
    <location>
        <begin position="36"/>
        <end position="40"/>
    </location>
</feature>
<evidence type="ECO:0000313" key="7">
    <source>
        <dbReference type="Proteomes" id="UP000823913"/>
    </source>
</evidence>
<proteinExistence type="predicted"/>
<dbReference type="CDD" id="cd07208">
    <property type="entry name" value="Pat_hypo_Ecoli_yjju_like"/>
    <property type="match status" value="1"/>
</dbReference>
<dbReference type="PROSITE" id="PS51635">
    <property type="entry name" value="PNPLA"/>
    <property type="match status" value="1"/>
</dbReference>
<dbReference type="InterPro" id="IPR016035">
    <property type="entry name" value="Acyl_Trfase/lysoPLipase"/>
</dbReference>
<keyword evidence="2 4" id="KW-0442">Lipid degradation</keyword>
<reference evidence="6" key="2">
    <citation type="journal article" date="2021" name="PeerJ">
        <title>Extensive microbial diversity within the chicken gut microbiome revealed by metagenomics and culture.</title>
        <authorList>
            <person name="Gilroy R."/>
            <person name="Ravi A."/>
            <person name="Getino M."/>
            <person name="Pursley I."/>
            <person name="Horton D.L."/>
            <person name="Alikhan N.F."/>
            <person name="Baker D."/>
            <person name="Gharbi K."/>
            <person name="Hall N."/>
            <person name="Watson M."/>
            <person name="Adriaenssens E.M."/>
            <person name="Foster-Nyarko E."/>
            <person name="Jarju S."/>
            <person name="Secka A."/>
            <person name="Antonio M."/>
            <person name="Oren A."/>
            <person name="Chaudhuri R.R."/>
            <person name="La Ragione R."/>
            <person name="Hildebrand F."/>
            <person name="Pallen M.J."/>
        </authorList>
    </citation>
    <scope>NUCLEOTIDE SEQUENCE</scope>
    <source>
        <strain evidence="6">ChiW16-3235</strain>
    </source>
</reference>
<dbReference type="GO" id="GO:0016042">
    <property type="term" value="P:lipid catabolic process"/>
    <property type="evidence" value="ECO:0007669"/>
    <property type="project" value="UniProtKB-UniRule"/>
</dbReference>
<dbReference type="PANTHER" id="PTHR14226:SF25">
    <property type="entry name" value="PHOSPHOESTERASE"/>
    <property type="match status" value="1"/>
</dbReference>
<feature type="short sequence motif" description="GXGXXG" evidence="4">
    <location>
        <begin position="9"/>
        <end position="14"/>
    </location>
</feature>
<dbReference type="InterPro" id="IPR050301">
    <property type="entry name" value="NTE"/>
</dbReference>
<evidence type="ECO:0000256" key="1">
    <source>
        <dbReference type="ARBA" id="ARBA00022801"/>
    </source>
</evidence>
<dbReference type="SUPFAM" id="SSF52151">
    <property type="entry name" value="FabD/lysophospholipase-like"/>
    <property type="match status" value="1"/>
</dbReference>
<dbReference type="Pfam" id="PF01734">
    <property type="entry name" value="Patatin"/>
    <property type="match status" value="1"/>
</dbReference>
<dbReference type="Pfam" id="PF19890">
    <property type="entry name" value="DUF6363"/>
    <property type="match status" value="1"/>
</dbReference>
<dbReference type="InterPro" id="IPR037483">
    <property type="entry name" value="YjjU-like"/>
</dbReference>
<accession>A0A9D1E5S4</accession>
<feature type="active site" description="Nucleophile" evidence="4">
    <location>
        <position position="38"/>
    </location>
</feature>
<evidence type="ECO:0000256" key="2">
    <source>
        <dbReference type="ARBA" id="ARBA00022963"/>
    </source>
</evidence>
<dbReference type="InterPro" id="IPR045943">
    <property type="entry name" value="DUF6363"/>
</dbReference>
<comment type="caution">
    <text evidence="6">The sequence shown here is derived from an EMBL/GenBank/DDBJ whole genome shotgun (WGS) entry which is preliminary data.</text>
</comment>
<reference evidence="6" key="1">
    <citation type="submission" date="2020-10" db="EMBL/GenBank/DDBJ databases">
        <authorList>
            <person name="Gilroy R."/>
        </authorList>
    </citation>
    <scope>NUCLEOTIDE SEQUENCE</scope>
    <source>
        <strain evidence="6">ChiW16-3235</strain>
    </source>
</reference>
<dbReference type="Proteomes" id="UP000823913">
    <property type="component" value="Unassembled WGS sequence"/>
</dbReference>
<evidence type="ECO:0000259" key="5">
    <source>
        <dbReference type="PROSITE" id="PS51635"/>
    </source>
</evidence>
<protein>
    <submittedName>
        <fullName evidence="6">Patatin family protein</fullName>
    </submittedName>
</protein>
<name>A0A9D1E5S4_9FIRM</name>
<dbReference type="PANTHER" id="PTHR14226">
    <property type="entry name" value="NEUROPATHY TARGET ESTERASE/SWISS CHEESE D.MELANOGASTER"/>
    <property type="match status" value="1"/>
</dbReference>
<dbReference type="EMBL" id="DVHK01000027">
    <property type="protein sequence ID" value="HIR66647.1"/>
    <property type="molecule type" value="Genomic_DNA"/>
</dbReference>